<gene>
    <name evidence="2" type="ORF">K443DRAFT_555421</name>
</gene>
<dbReference type="HOGENOM" id="CLU_031140_0_0_1"/>
<feature type="binding site" evidence="1">
    <location>
        <position position="274"/>
    </location>
    <ligand>
        <name>Zn(2+)</name>
        <dbReference type="ChEBI" id="CHEBI:29105"/>
    </ligand>
</feature>
<reference evidence="3" key="2">
    <citation type="submission" date="2015-01" db="EMBL/GenBank/DDBJ databases">
        <title>Evolutionary Origins and Diversification of the Mycorrhizal Mutualists.</title>
        <authorList>
            <consortium name="DOE Joint Genome Institute"/>
            <consortium name="Mycorrhizal Genomics Consortium"/>
            <person name="Kohler A."/>
            <person name="Kuo A."/>
            <person name="Nagy L.G."/>
            <person name="Floudas D."/>
            <person name="Copeland A."/>
            <person name="Barry K.W."/>
            <person name="Cichocki N."/>
            <person name="Veneault-Fourrey C."/>
            <person name="LaButti K."/>
            <person name="Lindquist E.A."/>
            <person name="Lipzen A."/>
            <person name="Lundell T."/>
            <person name="Morin E."/>
            <person name="Murat C."/>
            <person name="Riley R."/>
            <person name="Ohm R."/>
            <person name="Sun H."/>
            <person name="Tunlid A."/>
            <person name="Henrissat B."/>
            <person name="Grigoriev I.V."/>
            <person name="Hibbett D.S."/>
            <person name="Martin F."/>
        </authorList>
    </citation>
    <scope>NUCLEOTIDE SEQUENCE [LARGE SCALE GENOMIC DNA]</scope>
    <source>
        <strain evidence="3">LaAM-08-1</strain>
    </source>
</reference>
<dbReference type="SMART" id="SM01260">
    <property type="entry name" value="LANC_like"/>
    <property type="match status" value="1"/>
</dbReference>
<dbReference type="EMBL" id="KN838604">
    <property type="protein sequence ID" value="KIK01624.1"/>
    <property type="molecule type" value="Genomic_DNA"/>
</dbReference>
<evidence type="ECO:0000256" key="1">
    <source>
        <dbReference type="PIRSR" id="PIRSR607822-1"/>
    </source>
</evidence>
<feature type="binding site" evidence="1">
    <location>
        <position position="327"/>
    </location>
    <ligand>
        <name>Zn(2+)</name>
        <dbReference type="ChEBI" id="CHEBI:29105"/>
    </ligand>
</feature>
<name>A0A0C9XJH4_9AGAR</name>
<sequence length="424" mass="46521">MHFQLASLNLSEAAPDTDADGALAPETLFAMGDSALAKVLHRGPFHSSSAVQNAAYASFLETPIGIAVLVLARRLTSSRPSIAKNWFLCKKYLENTVKIACSAEGEIDEDGCEVLYGRAGLLYGLLYLKKALYDFSSSSIFSSSQEDFISEYYDSLKGLVSNETLQQVVESIVIRGKHGSRIYSQEFRNHKTLPLPPLMWIWHGKRYLGGAHGVAGILQVLLSCLDAVIQPHLVEIISTIEWLVGLQDLAGNWPPKAPSNYREGHQVNELVQWCHGAPGMLILLTTLLRRAPGVVQQELQNKITSSLRCGAALVYEQGLLRKGVGICHGVAGSVFALLAVSDTLDADSEERPYFTFALHLAHLATFYEAFTSQGHMRTPDHPWSLYEGVAGMCCAWGEVLRRMGSETLRSLECSGQPGYDDLFT</sequence>
<dbReference type="GO" id="GO:0005975">
    <property type="term" value="P:carbohydrate metabolic process"/>
    <property type="evidence" value="ECO:0007669"/>
    <property type="project" value="InterPro"/>
</dbReference>
<dbReference type="PANTHER" id="PTHR12736:SF7">
    <property type="entry name" value="LANC-LIKE PROTEIN 3"/>
    <property type="match status" value="1"/>
</dbReference>
<proteinExistence type="predicted"/>
<dbReference type="Proteomes" id="UP000054477">
    <property type="component" value="Unassembled WGS sequence"/>
</dbReference>
<feature type="binding site" evidence="1">
    <location>
        <position position="328"/>
    </location>
    <ligand>
        <name>Zn(2+)</name>
        <dbReference type="ChEBI" id="CHEBI:29105"/>
    </ligand>
</feature>
<evidence type="ECO:0000313" key="3">
    <source>
        <dbReference type="Proteomes" id="UP000054477"/>
    </source>
</evidence>
<dbReference type="InterPro" id="IPR007822">
    <property type="entry name" value="LANC-like"/>
</dbReference>
<keyword evidence="1" id="KW-0862">Zinc</keyword>
<dbReference type="GO" id="GO:0005886">
    <property type="term" value="C:plasma membrane"/>
    <property type="evidence" value="ECO:0007669"/>
    <property type="project" value="TreeGrafter"/>
</dbReference>
<dbReference type="PRINTS" id="PR01950">
    <property type="entry name" value="LANCSUPER"/>
</dbReference>
<dbReference type="AlphaFoldDB" id="A0A0C9XJH4"/>
<keyword evidence="3" id="KW-1185">Reference proteome</keyword>
<dbReference type="PANTHER" id="PTHR12736">
    <property type="entry name" value="LANC-LIKE PROTEIN"/>
    <property type="match status" value="1"/>
</dbReference>
<dbReference type="OrthoDB" id="10257263at2759"/>
<reference evidence="2 3" key="1">
    <citation type="submission" date="2014-04" db="EMBL/GenBank/DDBJ databases">
        <authorList>
            <consortium name="DOE Joint Genome Institute"/>
            <person name="Kuo A."/>
            <person name="Kohler A."/>
            <person name="Nagy L.G."/>
            <person name="Floudas D."/>
            <person name="Copeland A."/>
            <person name="Barry K.W."/>
            <person name="Cichocki N."/>
            <person name="Veneault-Fourrey C."/>
            <person name="LaButti K."/>
            <person name="Lindquist E.A."/>
            <person name="Lipzen A."/>
            <person name="Lundell T."/>
            <person name="Morin E."/>
            <person name="Murat C."/>
            <person name="Sun H."/>
            <person name="Tunlid A."/>
            <person name="Henrissat B."/>
            <person name="Grigoriev I.V."/>
            <person name="Hibbett D.S."/>
            <person name="Martin F."/>
            <person name="Nordberg H.P."/>
            <person name="Cantor M.N."/>
            <person name="Hua S.X."/>
        </authorList>
    </citation>
    <scope>NUCLEOTIDE SEQUENCE [LARGE SCALE GENOMIC DNA]</scope>
    <source>
        <strain evidence="2 3">LaAM-08-1</strain>
    </source>
</reference>
<organism evidence="2 3">
    <name type="scientific">Laccaria amethystina LaAM-08-1</name>
    <dbReference type="NCBI Taxonomy" id="1095629"/>
    <lineage>
        <taxon>Eukaryota</taxon>
        <taxon>Fungi</taxon>
        <taxon>Dikarya</taxon>
        <taxon>Basidiomycota</taxon>
        <taxon>Agaricomycotina</taxon>
        <taxon>Agaricomycetes</taxon>
        <taxon>Agaricomycetidae</taxon>
        <taxon>Agaricales</taxon>
        <taxon>Agaricineae</taxon>
        <taxon>Hydnangiaceae</taxon>
        <taxon>Laccaria</taxon>
    </lineage>
</organism>
<dbReference type="Pfam" id="PF05147">
    <property type="entry name" value="LANC_like"/>
    <property type="match status" value="1"/>
</dbReference>
<dbReference type="GO" id="GO:0031179">
    <property type="term" value="P:peptide modification"/>
    <property type="evidence" value="ECO:0007669"/>
    <property type="project" value="InterPro"/>
</dbReference>
<dbReference type="GO" id="GO:0046872">
    <property type="term" value="F:metal ion binding"/>
    <property type="evidence" value="ECO:0007669"/>
    <property type="project" value="UniProtKB-KW"/>
</dbReference>
<dbReference type="Gene3D" id="1.50.10.10">
    <property type="match status" value="1"/>
</dbReference>
<evidence type="ECO:0000313" key="2">
    <source>
        <dbReference type="EMBL" id="KIK01624.1"/>
    </source>
</evidence>
<protein>
    <submittedName>
        <fullName evidence="2">Uncharacterized protein</fullName>
    </submittedName>
</protein>
<dbReference type="InterPro" id="IPR012341">
    <property type="entry name" value="6hp_glycosidase-like_sf"/>
</dbReference>
<dbReference type="SUPFAM" id="SSF158745">
    <property type="entry name" value="LanC-like"/>
    <property type="match status" value="1"/>
</dbReference>
<dbReference type="CDD" id="cd04794">
    <property type="entry name" value="euk_LANCL"/>
    <property type="match status" value="1"/>
</dbReference>
<keyword evidence="1" id="KW-0479">Metal-binding</keyword>
<accession>A0A0C9XJH4</accession>